<organism evidence="4 5">
    <name type="scientific">Pseudopithomyces chartarum</name>
    <dbReference type="NCBI Taxonomy" id="1892770"/>
    <lineage>
        <taxon>Eukaryota</taxon>
        <taxon>Fungi</taxon>
        <taxon>Dikarya</taxon>
        <taxon>Ascomycota</taxon>
        <taxon>Pezizomycotina</taxon>
        <taxon>Dothideomycetes</taxon>
        <taxon>Pleosporomycetidae</taxon>
        <taxon>Pleosporales</taxon>
        <taxon>Massarineae</taxon>
        <taxon>Didymosphaeriaceae</taxon>
        <taxon>Pseudopithomyces</taxon>
    </lineage>
</organism>
<keyword evidence="2" id="KW-1015">Disulfide bond</keyword>
<protein>
    <recommendedName>
        <fullName evidence="3">Thioredoxin domain-containing protein</fullName>
    </recommendedName>
</protein>
<dbReference type="Pfam" id="PF00085">
    <property type="entry name" value="Thioredoxin"/>
    <property type="match status" value="1"/>
</dbReference>
<dbReference type="Gene3D" id="3.40.30.10">
    <property type="entry name" value="Glutaredoxin"/>
    <property type="match status" value="1"/>
</dbReference>
<dbReference type="PRINTS" id="PR00421">
    <property type="entry name" value="THIOREDOXIN"/>
</dbReference>
<comment type="similarity">
    <text evidence="1">Belongs to the thioredoxin family.</text>
</comment>
<evidence type="ECO:0000259" key="3">
    <source>
        <dbReference type="PROSITE" id="PS51352"/>
    </source>
</evidence>
<dbReference type="InterPro" id="IPR036249">
    <property type="entry name" value="Thioredoxin-like_sf"/>
</dbReference>
<feature type="domain" description="Thioredoxin" evidence="3">
    <location>
        <begin position="1"/>
        <end position="107"/>
    </location>
</feature>
<name>A0AAN6LZP2_9PLEO</name>
<dbReference type="PROSITE" id="PS51352">
    <property type="entry name" value="THIOREDOXIN_2"/>
    <property type="match status" value="1"/>
</dbReference>
<evidence type="ECO:0000256" key="2">
    <source>
        <dbReference type="ARBA" id="ARBA00023157"/>
    </source>
</evidence>
<dbReference type="InterPro" id="IPR017937">
    <property type="entry name" value="Thioredoxin_CS"/>
</dbReference>
<gene>
    <name evidence="4" type="ORF">GRF29_28g182985</name>
</gene>
<dbReference type="EMBL" id="WVTA01000004">
    <property type="protein sequence ID" value="KAK3213529.1"/>
    <property type="molecule type" value="Genomic_DNA"/>
</dbReference>
<keyword evidence="5" id="KW-1185">Reference proteome</keyword>
<dbReference type="Proteomes" id="UP001280581">
    <property type="component" value="Unassembled WGS sequence"/>
</dbReference>
<evidence type="ECO:0000313" key="4">
    <source>
        <dbReference type="EMBL" id="KAK3213529.1"/>
    </source>
</evidence>
<dbReference type="InterPro" id="IPR013766">
    <property type="entry name" value="Thioredoxin_domain"/>
</dbReference>
<comment type="caution">
    <text evidence="4">The sequence shown here is derived from an EMBL/GenBank/DDBJ whole genome shotgun (WGS) entry which is preliminary data.</text>
</comment>
<proteinExistence type="inferred from homology"/>
<dbReference type="PROSITE" id="PS00194">
    <property type="entry name" value="THIOREDOXIN_1"/>
    <property type="match status" value="1"/>
</dbReference>
<reference evidence="4 5" key="1">
    <citation type="submission" date="2021-02" db="EMBL/GenBank/DDBJ databases">
        <title>Genome assembly of Pseudopithomyces chartarum.</title>
        <authorList>
            <person name="Jauregui R."/>
            <person name="Singh J."/>
            <person name="Voisey C."/>
        </authorList>
    </citation>
    <scope>NUCLEOTIDE SEQUENCE [LARGE SCALE GENOMIC DNA]</scope>
    <source>
        <strain evidence="4 5">AGR01</strain>
    </source>
</reference>
<dbReference type="AlphaFoldDB" id="A0AAN6LZP2"/>
<dbReference type="CDD" id="cd02947">
    <property type="entry name" value="TRX_family"/>
    <property type="match status" value="1"/>
</dbReference>
<dbReference type="SUPFAM" id="SSF52833">
    <property type="entry name" value="Thioredoxin-like"/>
    <property type="match status" value="1"/>
</dbReference>
<evidence type="ECO:0000256" key="1">
    <source>
        <dbReference type="ARBA" id="ARBA00008987"/>
    </source>
</evidence>
<evidence type="ECO:0000313" key="5">
    <source>
        <dbReference type="Proteomes" id="UP001280581"/>
    </source>
</evidence>
<sequence>MPHEISAPLHFRTLLNGHTYLVADFFATWCPPCKAVAPVYEQLSAANSVPGKVAFVKINIDEQRELAAQFQISSVPTFILFKDGKPIEEIKGANAPALKRGVEKIAAEVKSGAVEKEKVDVKAKVETKVEAKVEEKADEEKTVSGGYGMTGGNNWKMSLH</sequence>
<accession>A0AAN6LZP2</accession>
<dbReference type="PANTHER" id="PTHR46115">
    <property type="entry name" value="THIOREDOXIN-LIKE PROTEIN 1"/>
    <property type="match status" value="1"/>
</dbReference>